<feature type="compositionally biased region" description="Polar residues" evidence="1">
    <location>
        <begin position="105"/>
        <end position="133"/>
    </location>
</feature>
<dbReference type="AlphaFoldDB" id="A0A067QUS7"/>
<feature type="compositionally biased region" description="Polar residues" evidence="1">
    <location>
        <begin position="73"/>
        <end position="93"/>
    </location>
</feature>
<dbReference type="Proteomes" id="UP000027135">
    <property type="component" value="Unassembled WGS sequence"/>
</dbReference>
<protein>
    <submittedName>
        <fullName evidence="2">Uncharacterized protein</fullName>
    </submittedName>
</protein>
<sequence>MMLDCSAGCKIMKRGEVITQEKVVLQRGGALFGTGSFLPVVSPTTTHSGFHQVARMMDSLILDSLSPYTFTKITTTHRPVRGNSSRRSTGTQHPRQRAGPVKAQHPSQQEPHQSTGGADSGGHNKTPSNSPPTASDKWVASLRRRDPEIQPALPAINPRGR</sequence>
<dbReference type="STRING" id="136037.A0A067QUS7"/>
<evidence type="ECO:0000313" key="3">
    <source>
        <dbReference type="Proteomes" id="UP000027135"/>
    </source>
</evidence>
<proteinExistence type="predicted"/>
<dbReference type="eggNOG" id="KOG0738">
    <property type="taxonomic scope" value="Eukaryota"/>
</dbReference>
<gene>
    <name evidence="2" type="ORF">L798_02336</name>
</gene>
<name>A0A067QUS7_ZOONE</name>
<dbReference type="InParanoid" id="A0A067QUS7"/>
<evidence type="ECO:0000313" key="2">
    <source>
        <dbReference type="EMBL" id="KDR08013.1"/>
    </source>
</evidence>
<dbReference type="EMBL" id="KK853380">
    <property type="protein sequence ID" value="KDR08013.1"/>
    <property type="molecule type" value="Genomic_DNA"/>
</dbReference>
<evidence type="ECO:0000256" key="1">
    <source>
        <dbReference type="SAM" id="MobiDB-lite"/>
    </source>
</evidence>
<accession>A0A067QUS7</accession>
<feature type="region of interest" description="Disordered" evidence="1">
    <location>
        <begin position="73"/>
        <end position="161"/>
    </location>
</feature>
<organism evidence="2 3">
    <name type="scientific">Zootermopsis nevadensis</name>
    <name type="common">Dampwood termite</name>
    <dbReference type="NCBI Taxonomy" id="136037"/>
    <lineage>
        <taxon>Eukaryota</taxon>
        <taxon>Metazoa</taxon>
        <taxon>Ecdysozoa</taxon>
        <taxon>Arthropoda</taxon>
        <taxon>Hexapoda</taxon>
        <taxon>Insecta</taxon>
        <taxon>Pterygota</taxon>
        <taxon>Neoptera</taxon>
        <taxon>Polyneoptera</taxon>
        <taxon>Dictyoptera</taxon>
        <taxon>Blattodea</taxon>
        <taxon>Blattoidea</taxon>
        <taxon>Termitoidae</taxon>
        <taxon>Termopsidae</taxon>
        <taxon>Zootermopsis</taxon>
    </lineage>
</organism>
<keyword evidence="3" id="KW-1185">Reference proteome</keyword>
<reference evidence="2 3" key="1">
    <citation type="journal article" date="2014" name="Nat. Commun.">
        <title>Molecular traces of alternative social organization in a termite genome.</title>
        <authorList>
            <person name="Terrapon N."/>
            <person name="Li C."/>
            <person name="Robertson H.M."/>
            <person name="Ji L."/>
            <person name="Meng X."/>
            <person name="Booth W."/>
            <person name="Chen Z."/>
            <person name="Childers C.P."/>
            <person name="Glastad K.M."/>
            <person name="Gokhale K."/>
            <person name="Gowin J."/>
            <person name="Gronenberg W."/>
            <person name="Hermansen R.A."/>
            <person name="Hu H."/>
            <person name="Hunt B.G."/>
            <person name="Huylmans A.K."/>
            <person name="Khalil S.M."/>
            <person name="Mitchell R.D."/>
            <person name="Munoz-Torres M.C."/>
            <person name="Mustard J.A."/>
            <person name="Pan H."/>
            <person name="Reese J.T."/>
            <person name="Scharf M.E."/>
            <person name="Sun F."/>
            <person name="Vogel H."/>
            <person name="Xiao J."/>
            <person name="Yang W."/>
            <person name="Yang Z."/>
            <person name="Yang Z."/>
            <person name="Zhou J."/>
            <person name="Zhu J."/>
            <person name="Brent C.S."/>
            <person name="Elsik C.G."/>
            <person name="Goodisman M.A."/>
            <person name="Liberles D.A."/>
            <person name="Roe R.M."/>
            <person name="Vargo E.L."/>
            <person name="Vilcinskas A."/>
            <person name="Wang J."/>
            <person name="Bornberg-Bauer E."/>
            <person name="Korb J."/>
            <person name="Zhang G."/>
            <person name="Liebig J."/>
        </authorList>
    </citation>
    <scope>NUCLEOTIDE SEQUENCE [LARGE SCALE GENOMIC DNA]</scope>
    <source>
        <tissue evidence="2">Whole organism</tissue>
    </source>
</reference>